<dbReference type="Proteomes" id="UP000182783">
    <property type="component" value="Unassembled WGS sequence"/>
</dbReference>
<feature type="compositionally biased region" description="Acidic residues" evidence="1">
    <location>
        <begin position="1"/>
        <end position="10"/>
    </location>
</feature>
<organism evidence="2 3">
    <name type="scientific">Paenibacillus jilunlii</name>
    <dbReference type="NCBI Taxonomy" id="682956"/>
    <lineage>
        <taxon>Bacteria</taxon>
        <taxon>Bacillati</taxon>
        <taxon>Bacillota</taxon>
        <taxon>Bacilli</taxon>
        <taxon>Bacillales</taxon>
        <taxon>Paenibacillaceae</taxon>
        <taxon>Paenibacillus</taxon>
    </lineage>
</organism>
<dbReference type="RefSeq" id="WP_157243729.1">
    <property type="nucleotide sequence ID" value="NZ_CP048429.1"/>
</dbReference>
<evidence type="ECO:0000313" key="3">
    <source>
        <dbReference type="Proteomes" id="UP000182783"/>
    </source>
</evidence>
<evidence type="ECO:0000313" key="2">
    <source>
        <dbReference type="EMBL" id="SDN20401.1"/>
    </source>
</evidence>
<dbReference type="AlphaFoldDB" id="A0A1G9ZH86"/>
<feature type="region of interest" description="Disordered" evidence="1">
    <location>
        <begin position="1"/>
        <end position="25"/>
    </location>
</feature>
<gene>
    <name evidence="2" type="ORF">SAMN05216191_13141</name>
</gene>
<name>A0A1G9ZH86_9BACL</name>
<reference evidence="2 3" key="1">
    <citation type="submission" date="2016-10" db="EMBL/GenBank/DDBJ databases">
        <authorList>
            <person name="de Groot N.N."/>
        </authorList>
    </citation>
    <scope>NUCLEOTIDE SEQUENCE [LARGE SCALE GENOMIC DNA]</scope>
    <source>
        <strain evidence="2 3">CGMCC 1.10239</strain>
    </source>
</reference>
<dbReference type="EMBL" id="FNGM01000031">
    <property type="protein sequence ID" value="SDN20401.1"/>
    <property type="molecule type" value="Genomic_DNA"/>
</dbReference>
<evidence type="ECO:0000256" key="1">
    <source>
        <dbReference type="SAM" id="MobiDB-lite"/>
    </source>
</evidence>
<sequence length="58" mass="6964">MKDTEEEVHEEEAHQAPASITNEQDKKECLFWSFPHGKGAIQPWRRRLWELQNNSDRE</sequence>
<protein>
    <submittedName>
        <fullName evidence="2">Uncharacterized protein</fullName>
    </submittedName>
</protein>
<accession>A0A1G9ZH86</accession>
<proteinExistence type="predicted"/>